<keyword evidence="5" id="KW-1185">Reference proteome</keyword>
<comment type="caution">
    <text evidence="4">The sequence shown here is derived from an EMBL/GenBank/DDBJ whole genome shotgun (WGS) entry which is preliminary data.</text>
</comment>
<dbReference type="RefSeq" id="WP_100002070.1">
    <property type="nucleotide sequence ID" value="NZ_CP017941.1"/>
</dbReference>
<sequence>MFRDDALQAERMRDCSVSKRFYKRARRVFPDGTTRVTVEARPQPTYVARGDGAYLIDVDGRRFLDLNNNFTTLIHGHGFVPVVKAVTAALAGGTCFANPTDSEIALAELLTGRIPAAERIRFVNSGTEAVMFAIKAARAFTGRPGVARIEGAYHGAYDWAEAGQGNAPATWGPAHRPSARPAYRGTPKSVGDDVVICRFNDVAGAESAISAAADRLGCILIDPMPSRAGLLHPDPGFLEMLMRVARKFDILIVADEVLNLRQGFEGACARHGLAPDLIALGKIIGGGFPIGAIAGRKEIMTVFSSLHGRPALPQGGTFSANPISMIAGRVAMEAMTRAKFEELDGFGEQLRQGMRAAITRRNAAFCISGEASLFRIHPRPTIPVDFRQAYLSAEGAATMQRLTAFFHERAILLPNAAAACLSTAMTQGDIEKIVDTFDEFLDVL</sequence>
<evidence type="ECO:0000256" key="3">
    <source>
        <dbReference type="RuleBase" id="RU003560"/>
    </source>
</evidence>
<dbReference type="EMBL" id="MZMT01000005">
    <property type="protein sequence ID" value="PIO46222.1"/>
    <property type="molecule type" value="Genomic_DNA"/>
</dbReference>
<evidence type="ECO:0000313" key="5">
    <source>
        <dbReference type="Proteomes" id="UP000232163"/>
    </source>
</evidence>
<dbReference type="GO" id="GO:0008483">
    <property type="term" value="F:transaminase activity"/>
    <property type="evidence" value="ECO:0007669"/>
    <property type="project" value="UniProtKB-KW"/>
</dbReference>
<dbReference type="InterPro" id="IPR005814">
    <property type="entry name" value="Aminotrans_3"/>
</dbReference>
<accession>A0A2N9W3A4</accession>
<dbReference type="PANTHER" id="PTHR43713">
    <property type="entry name" value="GLUTAMATE-1-SEMIALDEHYDE 2,1-AMINOMUTASE"/>
    <property type="match status" value="1"/>
</dbReference>
<protein>
    <submittedName>
        <fullName evidence="4">Aspartate aminotransferase family protein</fullName>
    </submittedName>
</protein>
<reference evidence="4 5" key="1">
    <citation type="journal article" date="2017" name="Int J Environ Stud">
        <title>Does the Miocene-Pliocene relict legume Oxytropis triphylla form nitrogen-fixing nodules with a combination of bacterial strains?</title>
        <authorList>
            <person name="Safronova V."/>
            <person name="Belimov A."/>
            <person name="Sazanova A."/>
            <person name="Kuznetsova I."/>
            <person name="Popova J."/>
            <person name="Andronov E."/>
            <person name="Verkhozina A."/>
            <person name="Tikhonovich I."/>
        </authorList>
    </citation>
    <scope>NUCLEOTIDE SEQUENCE [LARGE SCALE GENOMIC DNA]</scope>
    <source>
        <strain evidence="4 5">Tri-38</strain>
    </source>
</reference>
<evidence type="ECO:0000256" key="1">
    <source>
        <dbReference type="ARBA" id="ARBA00001933"/>
    </source>
</evidence>
<dbReference type="Proteomes" id="UP000232163">
    <property type="component" value="Unassembled WGS sequence"/>
</dbReference>
<proteinExistence type="inferred from homology"/>
<organism evidence="4 5">
    <name type="scientific">Phyllobacterium zundukense</name>
    <dbReference type="NCBI Taxonomy" id="1867719"/>
    <lineage>
        <taxon>Bacteria</taxon>
        <taxon>Pseudomonadati</taxon>
        <taxon>Pseudomonadota</taxon>
        <taxon>Alphaproteobacteria</taxon>
        <taxon>Hyphomicrobiales</taxon>
        <taxon>Phyllobacteriaceae</taxon>
        <taxon>Phyllobacterium</taxon>
    </lineage>
</organism>
<keyword evidence="4" id="KW-0808">Transferase</keyword>
<dbReference type="Pfam" id="PF00202">
    <property type="entry name" value="Aminotran_3"/>
    <property type="match status" value="1"/>
</dbReference>
<dbReference type="OrthoDB" id="9801052at2"/>
<dbReference type="GO" id="GO:0030170">
    <property type="term" value="F:pyridoxal phosphate binding"/>
    <property type="evidence" value="ECO:0007669"/>
    <property type="project" value="InterPro"/>
</dbReference>
<name>A0A2N9W3A4_9HYPH</name>
<dbReference type="Gene3D" id="3.90.1150.10">
    <property type="entry name" value="Aspartate Aminotransferase, domain 1"/>
    <property type="match status" value="1"/>
</dbReference>
<dbReference type="KEGG" id="pht:BLM14_22095"/>
<gene>
    <name evidence="4" type="ORF">B5P45_03710</name>
</gene>
<comment type="similarity">
    <text evidence="3">Belongs to the class-III pyridoxal-phosphate-dependent aminotransferase family.</text>
</comment>
<dbReference type="SUPFAM" id="SSF53383">
    <property type="entry name" value="PLP-dependent transferases"/>
    <property type="match status" value="1"/>
</dbReference>
<dbReference type="AlphaFoldDB" id="A0A2N9W3A4"/>
<dbReference type="InterPro" id="IPR015424">
    <property type="entry name" value="PyrdxlP-dep_Trfase"/>
</dbReference>
<dbReference type="InterPro" id="IPR015422">
    <property type="entry name" value="PyrdxlP-dep_Trfase_small"/>
</dbReference>
<dbReference type="InterPro" id="IPR015421">
    <property type="entry name" value="PyrdxlP-dep_Trfase_major"/>
</dbReference>
<comment type="cofactor">
    <cofactor evidence="1">
        <name>pyridoxal 5'-phosphate</name>
        <dbReference type="ChEBI" id="CHEBI:597326"/>
    </cofactor>
</comment>
<keyword evidence="2 3" id="KW-0663">Pyridoxal phosphate</keyword>
<evidence type="ECO:0000313" key="4">
    <source>
        <dbReference type="EMBL" id="PIO46222.1"/>
    </source>
</evidence>
<dbReference type="PANTHER" id="PTHR43713:SF3">
    <property type="entry name" value="GLUTAMATE-1-SEMIALDEHYDE 2,1-AMINOMUTASE 1, CHLOROPLASTIC-RELATED"/>
    <property type="match status" value="1"/>
</dbReference>
<evidence type="ECO:0000256" key="2">
    <source>
        <dbReference type="ARBA" id="ARBA00022898"/>
    </source>
</evidence>
<dbReference type="Gene3D" id="3.40.640.10">
    <property type="entry name" value="Type I PLP-dependent aspartate aminotransferase-like (Major domain)"/>
    <property type="match status" value="1"/>
</dbReference>
<keyword evidence="4" id="KW-0032">Aminotransferase</keyword>